<evidence type="ECO:0000313" key="3">
    <source>
        <dbReference type="EMBL" id="PTR14311.1"/>
    </source>
</evidence>
<feature type="coiled-coil region" evidence="1">
    <location>
        <begin position="381"/>
        <end position="430"/>
    </location>
</feature>
<name>A0A2T5JVY1_9RHOB</name>
<keyword evidence="4" id="KW-1185">Reference proteome</keyword>
<protein>
    <submittedName>
        <fullName evidence="3">Polysaccharide biosynthesis/export protein</fullName>
    </submittedName>
</protein>
<accession>A0A2T5JVY1</accession>
<dbReference type="Gene3D" id="3.30.1950.10">
    <property type="entry name" value="wza like domain"/>
    <property type="match status" value="1"/>
</dbReference>
<proteinExistence type="predicted"/>
<sequence>MMPEGSRRLSTSRLLRVAALVAGGFVLVVGATRFADEGFLQRLRADYPLVFGRVETLLDTRRAAGPVEPAIRPEEVVALTVERPGLPANCLEPGPARASLAVPGDRLRIRFFEKGGFSTGEGGGAGAAQTLVFERLDLSGTYEVASDGSLALPLLGRLPVQGRELVCIEAALADGYIGILNAPLDATVSFESRPPVVLRGPVRAPGTYGWTEGLTVARLIASAGSAAMGGYDSLGRRVELEARVRELRDRMLGVALERARTEAAIERQRALKLPASELDYMGVELGLRRIEGETQALVAELDAFEAIESRWQTEVADLGRRLAEMRRHHQIAQEQLEVLRQRREELSDLSGRGVTTAARLDAATLNLMGSERAMLETFDALLALESQLNIARLSLEQARTDRSRRLAAELREEAEEENLLKGQLRAVQAEIARVDLGDGLVEGFVPVVEIERPGPEGVRRIQAAPEDEVFPADLVTISIPGRDLVMPVRSSEDDGRSSLLR</sequence>
<dbReference type="AlphaFoldDB" id="A0A2T5JVY1"/>
<organism evidence="3 4">
    <name type="scientific">Cereibacter azotoformans</name>
    <dbReference type="NCBI Taxonomy" id="43057"/>
    <lineage>
        <taxon>Bacteria</taxon>
        <taxon>Pseudomonadati</taxon>
        <taxon>Pseudomonadota</taxon>
        <taxon>Alphaproteobacteria</taxon>
        <taxon>Rhodobacterales</taxon>
        <taxon>Paracoccaceae</taxon>
        <taxon>Cereibacter</taxon>
    </lineage>
</organism>
<feature type="coiled-coil region" evidence="1">
    <location>
        <begin position="315"/>
        <end position="349"/>
    </location>
</feature>
<evidence type="ECO:0000313" key="4">
    <source>
        <dbReference type="Proteomes" id="UP000244060"/>
    </source>
</evidence>
<gene>
    <name evidence="3" type="ORF">C8J28_11780</name>
</gene>
<feature type="domain" description="Polysaccharide export protein N-terminal" evidence="2">
    <location>
        <begin position="103"/>
        <end position="183"/>
    </location>
</feature>
<dbReference type="InterPro" id="IPR003715">
    <property type="entry name" value="Poly_export_N"/>
</dbReference>
<reference evidence="3 4" key="1">
    <citation type="submission" date="2018-04" db="EMBL/GenBank/DDBJ databases">
        <title>Genomic Encyclopedia of Type Strains, Phase III (KMG-III): the genomes of soil and plant-associated and newly described type strains.</title>
        <authorList>
            <person name="Whitman W."/>
        </authorList>
    </citation>
    <scope>NUCLEOTIDE SEQUENCE [LARGE SCALE GENOMIC DNA]</scope>
    <source>
        <strain evidence="3 4">KA25</strain>
    </source>
</reference>
<evidence type="ECO:0000259" key="2">
    <source>
        <dbReference type="Pfam" id="PF02563"/>
    </source>
</evidence>
<evidence type="ECO:0000256" key="1">
    <source>
        <dbReference type="SAM" id="Coils"/>
    </source>
</evidence>
<keyword evidence="1" id="KW-0175">Coiled coil</keyword>
<dbReference type="Proteomes" id="UP000244060">
    <property type="component" value="Unassembled WGS sequence"/>
</dbReference>
<dbReference type="EMBL" id="QAOT01000017">
    <property type="protein sequence ID" value="PTR14311.1"/>
    <property type="molecule type" value="Genomic_DNA"/>
</dbReference>
<dbReference type="Pfam" id="PF02563">
    <property type="entry name" value="Poly_export"/>
    <property type="match status" value="1"/>
</dbReference>
<comment type="caution">
    <text evidence="3">The sequence shown here is derived from an EMBL/GenBank/DDBJ whole genome shotgun (WGS) entry which is preliminary data.</text>
</comment>
<dbReference type="OrthoDB" id="197007at2"/>